<feature type="domain" description="AB hydrolase-1" evidence="4">
    <location>
        <begin position="52"/>
        <end position="224"/>
    </location>
</feature>
<keyword evidence="2 5" id="KW-0378">Hydrolase</keyword>
<dbReference type="InterPro" id="IPR029058">
    <property type="entry name" value="AB_hydrolase_fold"/>
</dbReference>
<evidence type="ECO:0000313" key="6">
    <source>
        <dbReference type="Proteomes" id="UP001302321"/>
    </source>
</evidence>
<dbReference type="InterPro" id="IPR002410">
    <property type="entry name" value="Peptidase_S33"/>
</dbReference>
<dbReference type="PRINTS" id="PR00793">
    <property type="entry name" value="PROAMNOPTASE"/>
</dbReference>
<dbReference type="PANTHER" id="PTHR43798:SF33">
    <property type="entry name" value="HYDROLASE, PUTATIVE (AFU_ORTHOLOGUE AFUA_2G14860)-RELATED"/>
    <property type="match status" value="1"/>
</dbReference>
<evidence type="ECO:0000256" key="3">
    <source>
        <dbReference type="SAM" id="MobiDB-lite"/>
    </source>
</evidence>
<evidence type="ECO:0000256" key="2">
    <source>
        <dbReference type="ARBA" id="ARBA00022801"/>
    </source>
</evidence>
<organism evidence="5 6">
    <name type="scientific">Triangularia setosa</name>
    <dbReference type="NCBI Taxonomy" id="2587417"/>
    <lineage>
        <taxon>Eukaryota</taxon>
        <taxon>Fungi</taxon>
        <taxon>Dikarya</taxon>
        <taxon>Ascomycota</taxon>
        <taxon>Pezizomycotina</taxon>
        <taxon>Sordariomycetes</taxon>
        <taxon>Sordariomycetidae</taxon>
        <taxon>Sordariales</taxon>
        <taxon>Podosporaceae</taxon>
        <taxon>Triangularia</taxon>
    </lineage>
</organism>
<evidence type="ECO:0000259" key="4">
    <source>
        <dbReference type="Pfam" id="PF00561"/>
    </source>
</evidence>
<proteinExistence type="inferred from homology"/>
<gene>
    <name evidence="5" type="ORF">QBC36DRAFT_177548</name>
</gene>
<keyword evidence="6" id="KW-1185">Reference proteome</keyword>
<dbReference type="GO" id="GO:0008233">
    <property type="term" value="F:peptidase activity"/>
    <property type="evidence" value="ECO:0007669"/>
    <property type="project" value="InterPro"/>
</dbReference>
<dbReference type="AlphaFoldDB" id="A0AAN7AAV2"/>
<dbReference type="SUPFAM" id="SSF53474">
    <property type="entry name" value="alpha/beta-Hydrolases"/>
    <property type="match status" value="1"/>
</dbReference>
<dbReference type="GO" id="GO:0006508">
    <property type="term" value="P:proteolysis"/>
    <property type="evidence" value="ECO:0007669"/>
    <property type="project" value="InterPro"/>
</dbReference>
<sequence>MDPNAYPPPPGQTRPYAPPTRSGTVRFRVPSTNEIAETSYSIWGNLSSKKVPVVCVHGGPGIPHDYLLPISLISTDYTIPVVMYDQVGCGRSTRFPPHQYPPNFFTIDLFLAELDNLIRSLGITVYDLLGHSWGGMLISSYALTQPAGLRKLILCSTPSDMRTFVQVGAELRSFLPPGIQASLSNRLSPEHTAATMELHRRHLCRVEPFSPVELMTSLQSLAENDTVHNAMNGGPSTPNSVDITGSLKDWSVVAELGLVTEKTVPGGVLLINGYFDSTQDACVLPWFSRVKARVKWVQFALSSSMPHLEETDKFVKVVGRFLTTHS</sequence>
<dbReference type="PIRSF" id="PIRSF005539">
    <property type="entry name" value="Pept_S33_TRI_F1"/>
    <property type="match status" value="1"/>
</dbReference>
<comment type="similarity">
    <text evidence="1">Belongs to the peptidase S33 family.</text>
</comment>
<protein>
    <submittedName>
        <fullName evidence="5">Alpha/Beta hydrolase protein</fullName>
    </submittedName>
</protein>
<dbReference type="InterPro" id="IPR000073">
    <property type="entry name" value="AB_hydrolase_1"/>
</dbReference>
<reference evidence="5" key="1">
    <citation type="journal article" date="2023" name="Mol. Phylogenet. Evol.">
        <title>Genome-scale phylogeny and comparative genomics of the fungal order Sordariales.</title>
        <authorList>
            <person name="Hensen N."/>
            <person name="Bonometti L."/>
            <person name="Westerberg I."/>
            <person name="Brannstrom I.O."/>
            <person name="Guillou S."/>
            <person name="Cros-Aarteil S."/>
            <person name="Calhoun S."/>
            <person name="Haridas S."/>
            <person name="Kuo A."/>
            <person name="Mondo S."/>
            <person name="Pangilinan J."/>
            <person name="Riley R."/>
            <person name="LaButti K."/>
            <person name="Andreopoulos B."/>
            <person name="Lipzen A."/>
            <person name="Chen C."/>
            <person name="Yan M."/>
            <person name="Daum C."/>
            <person name="Ng V."/>
            <person name="Clum A."/>
            <person name="Steindorff A."/>
            <person name="Ohm R.A."/>
            <person name="Martin F."/>
            <person name="Silar P."/>
            <person name="Natvig D.O."/>
            <person name="Lalanne C."/>
            <person name="Gautier V."/>
            <person name="Ament-Velasquez S.L."/>
            <person name="Kruys A."/>
            <person name="Hutchinson M.I."/>
            <person name="Powell A.J."/>
            <person name="Barry K."/>
            <person name="Miller A.N."/>
            <person name="Grigoriev I.V."/>
            <person name="Debuchy R."/>
            <person name="Gladieux P."/>
            <person name="Hiltunen Thoren M."/>
            <person name="Johannesson H."/>
        </authorList>
    </citation>
    <scope>NUCLEOTIDE SEQUENCE</scope>
    <source>
        <strain evidence="5">CBS 892.96</strain>
    </source>
</reference>
<dbReference type="EMBL" id="MU866098">
    <property type="protein sequence ID" value="KAK4180473.1"/>
    <property type="molecule type" value="Genomic_DNA"/>
</dbReference>
<dbReference type="GO" id="GO:0016020">
    <property type="term" value="C:membrane"/>
    <property type="evidence" value="ECO:0007669"/>
    <property type="project" value="TreeGrafter"/>
</dbReference>
<evidence type="ECO:0000256" key="1">
    <source>
        <dbReference type="ARBA" id="ARBA00010088"/>
    </source>
</evidence>
<accession>A0AAN7AAV2</accession>
<comment type="caution">
    <text evidence="5">The sequence shown here is derived from an EMBL/GenBank/DDBJ whole genome shotgun (WGS) entry which is preliminary data.</text>
</comment>
<reference evidence="5" key="2">
    <citation type="submission" date="2023-05" db="EMBL/GenBank/DDBJ databases">
        <authorList>
            <consortium name="Lawrence Berkeley National Laboratory"/>
            <person name="Steindorff A."/>
            <person name="Hensen N."/>
            <person name="Bonometti L."/>
            <person name="Westerberg I."/>
            <person name="Brannstrom I.O."/>
            <person name="Guillou S."/>
            <person name="Cros-Aarteil S."/>
            <person name="Calhoun S."/>
            <person name="Haridas S."/>
            <person name="Kuo A."/>
            <person name="Mondo S."/>
            <person name="Pangilinan J."/>
            <person name="Riley R."/>
            <person name="Labutti K."/>
            <person name="Andreopoulos B."/>
            <person name="Lipzen A."/>
            <person name="Chen C."/>
            <person name="Yanf M."/>
            <person name="Daum C."/>
            <person name="Ng V."/>
            <person name="Clum A."/>
            <person name="Ohm R."/>
            <person name="Martin F."/>
            <person name="Silar P."/>
            <person name="Natvig D."/>
            <person name="Lalanne C."/>
            <person name="Gautier V."/>
            <person name="Ament-Velasquez S.L."/>
            <person name="Kruys A."/>
            <person name="Hutchinson M.I."/>
            <person name="Powell A.J."/>
            <person name="Barry K."/>
            <person name="Miller A.N."/>
            <person name="Grigoriev I.V."/>
            <person name="Debuchy R."/>
            <person name="Gladieux P."/>
            <person name="Thoren M.H."/>
            <person name="Johannesson H."/>
        </authorList>
    </citation>
    <scope>NUCLEOTIDE SEQUENCE</scope>
    <source>
        <strain evidence="5">CBS 892.96</strain>
    </source>
</reference>
<dbReference type="PANTHER" id="PTHR43798">
    <property type="entry name" value="MONOACYLGLYCEROL LIPASE"/>
    <property type="match status" value="1"/>
</dbReference>
<dbReference type="Gene3D" id="3.40.50.1820">
    <property type="entry name" value="alpha/beta hydrolase"/>
    <property type="match status" value="1"/>
</dbReference>
<dbReference type="InterPro" id="IPR005945">
    <property type="entry name" value="Pro_imino_pep"/>
</dbReference>
<feature type="region of interest" description="Disordered" evidence="3">
    <location>
        <begin position="1"/>
        <end position="23"/>
    </location>
</feature>
<name>A0AAN7AAV2_9PEZI</name>
<evidence type="ECO:0000313" key="5">
    <source>
        <dbReference type="EMBL" id="KAK4180473.1"/>
    </source>
</evidence>
<dbReference type="Proteomes" id="UP001302321">
    <property type="component" value="Unassembled WGS sequence"/>
</dbReference>
<dbReference type="InterPro" id="IPR050266">
    <property type="entry name" value="AB_hydrolase_sf"/>
</dbReference>
<feature type="compositionally biased region" description="Pro residues" evidence="3">
    <location>
        <begin position="1"/>
        <end position="18"/>
    </location>
</feature>
<dbReference type="Pfam" id="PF00561">
    <property type="entry name" value="Abhydrolase_1"/>
    <property type="match status" value="1"/>
</dbReference>